<dbReference type="KEGG" id="vg:9887902"/>
<accession>E3T5S0</accession>
<proteinExistence type="predicted"/>
<organismHost>
    <name type="scientific">Cafeteria roenbergensis</name>
    <name type="common">Marine flagellate</name>
    <dbReference type="NCBI Taxonomy" id="33653"/>
</organismHost>
<organism evidence="1 2">
    <name type="scientific">Cafeteria roenbergensis virus (strain BV-PW1)</name>
    <name type="common">CroV</name>
    <dbReference type="NCBI Taxonomy" id="693272"/>
    <lineage>
        <taxon>Viruses</taxon>
        <taxon>Varidnaviria</taxon>
        <taxon>Bamfordvirae</taxon>
        <taxon>Nucleocytoviricota</taxon>
        <taxon>Megaviricetes</taxon>
        <taxon>Imitervirales</taxon>
        <taxon>Mimiviridae</taxon>
        <taxon>Aliimimivirinae</taxon>
        <taxon>Rheavirus</taxon>
        <taxon>Rheavirus sinusmexicani</taxon>
    </lineage>
</organism>
<dbReference type="Proteomes" id="UP000029781">
    <property type="component" value="Segment"/>
</dbReference>
<evidence type="ECO:0000313" key="2">
    <source>
        <dbReference type="Proteomes" id="UP000029781"/>
    </source>
</evidence>
<dbReference type="RefSeq" id="YP_003970132.1">
    <property type="nucleotide sequence ID" value="NC_014637.1"/>
</dbReference>
<evidence type="ECO:0000313" key="1">
    <source>
        <dbReference type="EMBL" id="ADO67533.1"/>
    </source>
</evidence>
<gene>
    <name evidence="1" type="ORF">crov499</name>
</gene>
<reference evidence="1 2" key="1">
    <citation type="journal article" date="2010" name="Proc. Natl. Acad. Sci. U.S.A.">
        <title>Giant virus with a remarkable complement of genes infects marine zooplankton.</title>
        <authorList>
            <person name="Fischer M.G."/>
            <person name="Allen M.J."/>
            <person name="Wilson W.H."/>
            <person name="Suttle C.A."/>
        </authorList>
    </citation>
    <scope>NUCLEOTIDE SEQUENCE [LARGE SCALE GENOMIC DNA]</scope>
    <source>
        <strain evidence="1 2">BV-PW1</strain>
    </source>
</reference>
<sequence length="90" mass="10643">MDYITSGIRHMFIGSSQEMPITKPLFISIHIENKDTYKYQGENDEQTSKFYYNLMNRINISNQYTNCKTTVSLEGNTTNKIYFTTYKNIF</sequence>
<dbReference type="EMBL" id="GU244497">
    <property type="protein sequence ID" value="ADO67533.1"/>
    <property type="molecule type" value="Genomic_DNA"/>
</dbReference>
<protein>
    <submittedName>
        <fullName evidence="1">Uncharacterized protein</fullName>
    </submittedName>
</protein>
<name>E3T5S0_CROVB</name>
<dbReference type="GeneID" id="9887902"/>
<keyword evidence="2" id="KW-1185">Reference proteome</keyword>